<protein>
    <submittedName>
        <fullName evidence="2">Uncharacterized protein</fullName>
    </submittedName>
</protein>
<sequence>MTTDEEILARLDNIEKRMEKMDAALENINSILKKVEQNTYFGCYLEGEKLD</sequence>
<comment type="caution">
    <text evidence="2">The sequence shown here is derived from an EMBL/GenBank/DDBJ whole genome shotgun (WGS) entry which is preliminary data.</text>
</comment>
<keyword evidence="1" id="KW-0175">Coiled coil</keyword>
<dbReference type="AlphaFoldDB" id="A0A645DX34"/>
<evidence type="ECO:0000256" key="1">
    <source>
        <dbReference type="SAM" id="Coils"/>
    </source>
</evidence>
<feature type="coiled-coil region" evidence="1">
    <location>
        <begin position="11"/>
        <end position="38"/>
    </location>
</feature>
<evidence type="ECO:0000313" key="2">
    <source>
        <dbReference type="EMBL" id="MPM93906.1"/>
    </source>
</evidence>
<dbReference type="EMBL" id="VSSQ01040609">
    <property type="protein sequence ID" value="MPM93906.1"/>
    <property type="molecule type" value="Genomic_DNA"/>
</dbReference>
<gene>
    <name evidence="2" type="ORF">SDC9_141048</name>
</gene>
<reference evidence="2" key="1">
    <citation type="submission" date="2019-08" db="EMBL/GenBank/DDBJ databases">
        <authorList>
            <person name="Kucharzyk K."/>
            <person name="Murdoch R.W."/>
            <person name="Higgins S."/>
            <person name="Loffler F."/>
        </authorList>
    </citation>
    <scope>NUCLEOTIDE SEQUENCE</scope>
</reference>
<accession>A0A645DX34</accession>
<organism evidence="2">
    <name type="scientific">bioreactor metagenome</name>
    <dbReference type="NCBI Taxonomy" id="1076179"/>
    <lineage>
        <taxon>unclassified sequences</taxon>
        <taxon>metagenomes</taxon>
        <taxon>ecological metagenomes</taxon>
    </lineage>
</organism>
<proteinExistence type="predicted"/>
<dbReference type="Gene3D" id="1.20.5.110">
    <property type="match status" value="1"/>
</dbReference>
<name>A0A645DX34_9ZZZZ</name>